<keyword evidence="2" id="KW-1185">Reference proteome</keyword>
<proteinExistence type="predicted"/>
<reference evidence="1 2" key="1">
    <citation type="submission" date="2024-01" db="EMBL/GenBank/DDBJ databases">
        <title>The complete chloroplast genome sequence of Lithospermum erythrorhizon: insights into the phylogenetic relationship among Boraginaceae species and the maternal lineages of purple gromwells.</title>
        <authorList>
            <person name="Okada T."/>
            <person name="Watanabe K."/>
        </authorList>
    </citation>
    <scope>NUCLEOTIDE SEQUENCE [LARGE SCALE GENOMIC DNA]</scope>
</reference>
<accession>A0AAV3QQ16</accession>
<comment type="caution">
    <text evidence="1">The sequence shown here is derived from an EMBL/GenBank/DDBJ whole genome shotgun (WGS) entry which is preliminary data.</text>
</comment>
<evidence type="ECO:0000313" key="2">
    <source>
        <dbReference type="Proteomes" id="UP001454036"/>
    </source>
</evidence>
<dbReference type="PANTHER" id="PTHR35121">
    <property type="entry name" value="HOMEODOMAIN PROTEIN 8, PUTATIVE-RELATED"/>
    <property type="match status" value="1"/>
</dbReference>
<protein>
    <submittedName>
        <fullName evidence="1">Uncharacterized protein</fullName>
    </submittedName>
</protein>
<dbReference type="AlphaFoldDB" id="A0AAV3QQ16"/>
<dbReference type="PANTHER" id="PTHR35121:SF4">
    <property type="entry name" value="SWIM-TYPE DOMAIN-CONTAINING PROTEIN"/>
    <property type="match status" value="1"/>
</dbReference>
<organism evidence="1 2">
    <name type="scientific">Lithospermum erythrorhizon</name>
    <name type="common">Purple gromwell</name>
    <name type="synonym">Lithospermum officinale var. erythrorhizon</name>
    <dbReference type="NCBI Taxonomy" id="34254"/>
    <lineage>
        <taxon>Eukaryota</taxon>
        <taxon>Viridiplantae</taxon>
        <taxon>Streptophyta</taxon>
        <taxon>Embryophyta</taxon>
        <taxon>Tracheophyta</taxon>
        <taxon>Spermatophyta</taxon>
        <taxon>Magnoliopsida</taxon>
        <taxon>eudicotyledons</taxon>
        <taxon>Gunneridae</taxon>
        <taxon>Pentapetalae</taxon>
        <taxon>asterids</taxon>
        <taxon>lamiids</taxon>
        <taxon>Boraginales</taxon>
        <taxon>Boraginaceae</taxon>
        <taxon>Boraginoideae</taxon>
        <taxon>Lithospermeae</taxon>
        <taxon>Lithospermum</taxon>
    </lineage>
</organism>
<name>A0AAV3QQ16_LITER</name>
<dbReference type="Proteomes" id="UP001454036">
    <property type="component" value="Unassembled WGS sequence"/>
</dbReference>
<dbReference type="EMBL" id="BAABME010021784">
    <property type="protein sequence ID" value="GAA0164202.1"/>
    <property type="molecule type" value="Genomic_DNA"/>
</dbReference>
<evidence type="ECO:0000313" key="1">
    <source>
        <dbReference type="EMBL" id="GAA0164202.1"/>
    </source>
</evidence>
<sequence>MTAGAAEVLFQCVFHGSLSIKDVNKERRPYHKNCSCALHNEQPTICSAHPRLSLPTKKVKKPCHGLALSVSASKFFSPSSCLGHPIQRCTKYDLQPYLVINDRR</sequence>
<gene>
    <name evidence="1" type="ORF">LIER_39739</name>
</gene>